<dbReference type="SUPFAM" id="SSF117281">
    <property type="entry name" value="Kelch motif"/>
    <property type="match status" value="1"/>
</dbReference>
<keyword evidence="2" id="KW-0472">Membrane</keyword>
<evidence type="ECO:0000256" key="1">
    <source>
        <dbReference type="SAM" id="MobiDB-lite"/>
    </source>
</evidence>
<dbReference type="OrthoDB" id="199599at2759"/>
<dbReference type="Proteomes" id="UP000242146">
    <property type="component" value="Unassembled WGS sequence"/>
</dbReference>
<feature type="region of interest" description="Disordered" evidence="1">
    <location>
        <begin position="40"/>
        <end position="62"/>
    </location>
</feature>
<dbReference type="Gene3D" id="2.120.10.80">
    <property type="entry name" value="Kelch-type beta propeller"/>
    <property type="match status" value="1"/>
</dbReference>
<evidence type="ECO:0000313" key="3">
    <source>
        <dbReference type="EMBL" id="ORX60322.1"/>
    </source>
</evidence>
<feature type="transmembrane region" description="Helical" evidence="2">
    <location>
        <begin position="296"/>
        <end position="320"/>
    </location>
</feature>
<protein>
    <recommendedName>
        <fullName evidence="5">Galactose oxidase</fullName>
    </recommendedName>
</protein>
<proteinExistence type="predicted"/>
<dbReference type="EMBL" id="MCGT01000004">
    <property type="protein sequence ID" value="ORX60322.1"/>
    <property type="molecule type" value="Genomic_DNA"/>
</dbReference>
<feature type="compositionally biased region" description="Low complexity" evidence="1">
    <location>
        <begin position="53"/>
        <end position="62"/>
    </location>
</feature>
<accession>A0A1X2GS79</accession>
<keyword evidence="2" id="KW-0812">Transmembrane</keyword>
<feature type="compositionally biased region" description="Polar residues" evidence="1">
    <location>
        <begin position="520"/>
        <end position="534"/>
    </location>
</feature>
<name>A0A1X2GS79_9FUNG</name>
<dbReference type="STRING" id="101127.A0A1X2GS79"/>
<comment type="caution">
    <text evidence="3">The sequence shown here is derived from an EMBL/GenBank/DDBJ whole genome shotgun (WGS) entry which is preliminary data.</text>
</comment>
<feature type="region of interest" description="Disordered" evidence="1">
    <location>
        <begin position="590"/>
        <end position="610"/>
    </location>
</feature>
<keyword evidence="2" id="KW-1133">Transmembrane helix</keyword>
<evidence type="ECO:0008006" key="5">
    <source>
        <dbReference type="Google" id="ProtNLM"/>
    </source>
</evidence>
<sequence>MFTQQTAYSDPSIEASSNHAYSLHEQLAALILQPQQQTISNAPPAHYGNSDEPPFFSLSSPIQPSLPPDHPRYAYASTSTTTHSYVLGGITSNMVLLDDLWQRHNHVWTRLGSHPQLQRYGHLTLPARHGHLLTCFGLDQHHQLLTSCIDFDTAKSTWKVLQENASSRLPPPRAFAGLTAFNTTHALVYGGLSLSNEKPTTRSLGDLWWLDHSQEHPTWTLCMHLDPRPHPTLRTLPNTPFVVIQSQNNPKDLLVIDVEIAELVMSRPYTTPARLVKRALPSSISTEPQQGLSGGALAGLVIGIVVVLAFVIAVSWIVLLRRRQRRQYDLHASRAARFSLASQPPTNGDTLTTAALPPNRYMNNSKSSLAIDSVKSRLSHMSFGSDFHVPLSTGTSVDEAYSFYSASTQHLSEINHTRTLESPSRQLYTNWICETPVPPSSIPPAASISRHGTVHYPFLTEQPPVPPPSPFTTNHPSRRASHATLKRFRLSLFRPNEALQEDPQLKRYTIASPIHEAPSISRQSPSLMPSQQDSPAGVRLVDPRSSLGSRSVLSVQWVDFNNDMDEPATIGNKHLSVMNRFSNVTVSSTSDYLTSDQNTPRNLSSVSQHL</sequence>
<dbReference type="InterPro" id="IPR015915">
    <property type="entry name" value="Kelch-typ_b-propeller"/>
</dbReference>
<reference evidence="3 4" key="1">
    <citation type="submission" date="2016-07" db="EMBL/GenBank/DDBJ databases">
        <title>Pervasive Adenine N6-methylation of Active Genes in Fungi.</title>
        <authorList>
            <consortium name="DOE Joint Genome Institute"/>
            <person name="Mondo S.J."/>
            <person name="Dannebaum R.O."/>
            <person name="Kuo R.C."/>
            <person name="Labutti K."/>
            <person name="Haridas S."/>
            <person name="Kuo A."/>
            <person name="Salamov A."/>
            <person name="Ahrendt S.R."/>
            <person name="Lipzen A."/>
            <person name="Sullivan W."/>
            <person name="Andreopoulos W.B."/>
            <person name="Clum A."/>
            <person name="Lindquist E."/>
            <person name="Daum C."/>
            <person name="Ramamoorthy G.K."/>
            <person name="Gryganskyi A."/>
            <person name="Culley D."/>
            <person name="Magnuson J.K."/>
            <person name="James T.Y."/>
            <person name="O'Malley M.A."/>
            <person name="Stajich J.E."/>
            <person name="Spatafora J.W."/>
            <person name="Visel A."/>
            <person name="Grigoriev I.V."/>
        </authorList>
    </citation>
    <scope>NUCLEOTIDE SEQUENCE [LARGE SCALE GENOMIC DNA]</scope>
    <source>
        <strain evidence="3 4">NRRL 3301</strain>
    </source>
</reference>
<organism evidence="3 4">
    <name type="scientific">Hesseltinella vesiculosa</name>
    <dbReference type="NCBI Taxonomy" id="101127"/>
    <lineage>
        <taxon>Eukaryota</taxon>
        <taxon>Fungi</taxon>
        <taxon>Fungi incertae sedis</taxon>
        <taxon>Mucoromycota</taxon>
        <taxon>Mucoromycotina</taxon>
        <taxon>Mucoromycetes</taxon>
        <taxon>Mucorales</taxon>
        <taxon>Cunninghamellaceae</taxon>
        <taxon>Hesseltinella</taxon>
    </lineage>
</organism>
<keyword evidence="4" id="KW-1185">Reference proteome</keyword>
<evidence type="ECO:0000256" key="2">
    <source>
        <dbReference type="SAM" id="Phobius"/>
    </source>
</evidence>
<feature type="region of interest" description="Disordered" evidence="1">
    <location>
        <begin position="516"/>
        <end position="543"/>
    </location>
</feature>
<evidence type="ECO:0000313" key="4">
    <source>
        <dbReference type="Proteomes" id="UP000242146"/>
    </source>
</evidence>
<dbReference type="AlphaFoldDB" id="A0A1X2GS79"/>
<gene>
    <name evidence="3" type="ORF">DM01DRAFT_1332483</name>
</gene>